<evidence type="ECO:0000259" key="1">
    <source>
        <dbReference type="Pfam" id="PF05896"/>
    </source>
</evidence>
<evidence type="ECO:0000313" key="3">
    <source>
        <dbReference type="EMBL" id="HIU38138.1"/>
    </source>
</evidence>
<dbReference type="PANTHER" id="PTHR37839">
    <property type="entry name" value="NA(+)-TRANSLOCATING NADH-QUINONE REDUCTASE SUBUNIT A"/>
    <property type="match status" value="1"/>
</dbReference>
<evidence type="ECO:0000313" key="4">
    <source>
        <dbReference type="Proteomes" id="UP000824076"/>
    </source>
</evidence>
<dbReference type="Proteomes" id="UP000824076">
    <property type="component" value="Unassembled WGS sequence"/>
</dbReference>
<dbReference type="InterPro" id="IPR008703">
    <property type="entry name" value="NqrA"/>
</dbReference>
<dbReference type="Pfam" id="PF24836">
    <property type="entry name" value="NQRA_2nd"/>
    <property type="match status" value="1"/>
</dbReference>
<protein>
    <submittedName>
        <fullName evidence="3">NADH:ubiquinone reductase (Na(+)-transporting) subunit A</fullName>
    </submittedName>
</protein>
<dbReference type="Pfam" id="PF05896">
    <property type="entry name" value="NQRA_N"/>
    <property type="match status" value="1"/>
</dbReference>
<dbReference type="PANTHER" id="PTHR37839:SF1">
    <property type="entry name" value="NA(+)-TRANSLOCATING NADH-QUINONE REDUCTASE SUBUNIT A"/>
    <property type="match status" value="1"/>
</dbReference>
<dbReference type="InterPro" id="IPR056147">
    <property type="entry name" value="NQRA_N"/>
</dbReference>
<sequence length="162" mass="17629">MSETIKIKKGLNINMVGEASGEPKILNDFPSKFAVIPDDYTGLAPKPLKKEGDSVVAGEALFADKRNPAIVVTSPVCGTITKIARGERRKILSFEIDADGDQSKRQSFQTANLSDENIIATLLASGLWAMLRQRPYGIVPDPNVRPRDIFISTFDTSPLAPD</sequence>
<reference evidence="3" key="1">
    <citation type="submission" date="2020-10" db="EMBL/GenBank/DDBJ databases">
        <authorList>
            <person name="Gilroy R."/>
        </authorList>
    </citation>
    <scope>NUCLEOTIDE SEQUENCE</scope>
    <source>
        <strain evidence="3">17073</strain>
    </source>
</reference>
<comment type="caution">
    <text evidence="3">The sequence shown here is derived from an EMBL/GenBank/DDBJ whole genome shotgun (WGS) entry which is preliminary data.</text>
</comment>
<accession>A0A9D1IIX0</accession>
<proteinExistence type="predicted"/>
<reference evidence="3" key="2">
    <citation type="journal article" date="2021" name="PeerJ">
        <title>Extensive microbial diversity within the chicken gut microbiome revealed by metagenomics and culture.</title>
        <authorList>
            <person name="Gilroy R."/>
            <person name="Ravi A."/>
            <person name="Getino M."/>
            <person name="Pursley I."/>
            <person name="Horton D.L."/>
            <person name="Alikhan N.F."/>
            <person name="Baker D."/>
            <person name="Gharbi K."/>
            <person name="Hall N."/>
            <person name="Watson M."/>
            <person name="Adriaenssens E.M."/>
            <person name="Foster-Nyarko E."/>
            <person name="Jarju S."/>
            <person name="Secka A."/>
            <person name="Antonio M."/>
            <person name="Oren A."/>
            <person name="Chaudhuri R.R."/>
            <person name="La Ragione R."/>
            <person name="Hildebrand F."/>
            <person name="Pallen M.J."/>
        </authorList>
    </citation>
    <scope>NUCLEOTIDE SEQUENCE</scope>
    <source>
        <strain evidence="3">17073</strain>
    </source>
</reference>
<feature type="domain" description="NqrA second alpha/beta" evidence="2">
    <location>
        <begin position="114"/>
        <end position="162"/>
    </location>
</feature>
<organism evidence="3 4">
    <name type="scientific">Candidatus Limisoma intestinavium</name>
    <dbReference type="NCBI Taxonomy" id="2840856"/>
    <lineage>
        <taxon>Bacteria</taxon>
        <taxon>Pseudomonadati</taxon>
        <taxon>Bacteroidota</taxon>
        <taxon>Bacteroidia</taxon>
        <taxon>Bacteroidales</taxon>
        <taxon>Candidatus Limisoma</taxon>
    </lineage>
</organism>
<dbReference type="GO" id="GO:0016655">
    <property type="term" value="F:oxidoreductase activity, acting on NAD(P)H, quinone or similar compound as acceptor"/>
    <property type="evidence" value="ECO:0007669"/>
    <property type="project" value="InterPro"/>
</dbReference>
<feature type="domain" description="NqrA N-terminal barrel-sandwich hybrid" evidence="1">
    <location>
        <begin position="5"/>
        <end position="99"/>
    </location>
</feature>
<evidence type="ECO:0000259" key="2">
    <source>
        <dbReference type="Pfam" id="PF24836"/>
    </source>
</evidence>
<gene>
    <name evidence="3" type="ORF">IAD18_00530</name>
</gene>
<dbReference type="EMBL" id="DVMS01000014">
    <property type="protein sequence ID" value="HIU38138.1"/>
    <property type="molecule type" value="Genomic_DNA"/>
</dbReference>
<feature type="non-terminal residue" evidence="3">
    <location>
        <position position="162"/>
    </location>
</feature>
<name>A0A9D1IIX0_9BACT</name>
<dbReference type="InterPro" id="IPR056148">
    <property type="entry name" value="NQRA_2nd"/>
</dbReference>
<dbReference type="GO" id="GO:0006814">
    <property type="term" value="P:sodium ion transport"/>
    <property type="evidence" value="ECO:0007669"/>
    <property type="project" value="InterPro"/>
</dbReference>
<dbReference type="AlphaFoldDB" id="A0A9D1IIX0"/>